<dbReference type="InterPro" id="IPR003018">
    <property type="entry name" value="GAF"/>
</dbReference>
<dbReference type="Pfam" id="PF05524">
    <property type="entry name" value="PEP-utilisers_N"/>
    <property type="match status" value="1"/>
</dbReference>
<protein>
    <submittedName>
        <fullName evidence="5">GAF domain-containing protein</fullName>
    </submittedName>
</protein>
<feature type="compositionally biased region" description="Acidic residues" evidence="3">
    <location>
        <begin position="461"/>
        <end position="475"/>
    </location>
</feature>
<evidence type="ECO:0000259" key="4">
    <source>
        <dbReference type="SMART" id="SM00065"/>
    </source>
</evidence>
<organism evidence="5 6">
    <name type="scientific">Polyangium sorediatum</name>
    <dbReference type="NCBI Taxonomy" id="889274"/>
    <lineage>
        <taxon>Bacteria</taxon>
        <taxon>Pseudomonadati</taxon>
        <taxon>Myxococcota</taxon>
        <taxon>Polyangia</taxon>
        <taxon>Polyangiales</taxon>
        <taxon>Polyangiaceae</taxon>
        <taxon>Polyangium</taxon>
    </lineage>
</organism>
<evidence type="ECO:0000256" key="1">
    <source>
        <dbReference type="ARBA" id="ARBA00007837"/>
    </source>
</evidence>
<sequence length="475" mass="50829">MPSRPSDEVLANDPAVTPVVSTLPPPPESQNPVRREVRLDRVLDFVSFVAKPMPLSVLLDEAPKRIAAIVQAEIVSLYLLEGDGDALVLRGNVGFPVGARGTVRMSVGEGLTGTAVATRRPVAVVKAPGDQRWRAFPFIDEDRYPVFLAVPILGHDRVLGAIVVQRSGDRAYRPSDVRLLVALTAPIASAIRHAEVLRELRDKKLRRTGGGTRKVTLPGVPSVPGRSLGAVAALRRPATSPHRKATGEDPKLLRGAWSAAEKALSALVARAGKLGLSREAAFLSTYELMIGDLRLRQRASELVAEGHGVAQALGLVAREGVRAANGIVGDPFLQERARDMEDLCDALVMLASPDARAELPTKAVLIGDRLTVFDLVVSARTHPVGVVLSERASDPRTPVLLRLLGLPSITQVEGLFQWASPGDVALLDADHGFLVINPSRAEMATLRAERKKGKALPDASETTEAEVEVDSGEME</sequence>
<dbReference type="InterPro" id="IPR008731">
    <property type="entry name" value="PTS_EIN"/>
</dbReference>
<dbReference type="InterPro" id="IPR029016">
    <property type="entry name" value="GAF-like_dom_sf"/>
</dbReference>
<dbReference type="PANTHER" id="PTHR46244:SF6">
    <property type="entry name" value="PHOSPHOENOLPYRUVATE-PROTEIN PHOSPHOTRANSFERASE"/>
    <property type="match status" value="1"/>
</dbReference>
<reference evidence="5 6" key="1">
    <citation type="submission" date="2023-04" db="EMBL/GenBank/DDBJ databases">
        <title>The genome sequence of Polyangium sorediatum DSM14670.</title>
        <authorList>
            <person name="Zhang X."/>
        </authorList>
    </citation>
    <scope>NUCLEOTIDE SEQUENCE [LARGE SCALE GENOMIC DNA]</scope>
    <source>
        <strain evidence="5 6">DSM 14670</strain>
    </source>
</reference>
<feature type="region of interest" description="Disordered" evidence="3">
    <location>
        <begin position="450"/>
        <end position="475"/>
    </location>
</feature>
<comment type="caution">
    <text evidence="5">The sequence shown here is derived from an EMBL/GenBank/DDBJ whole genome shotgun (WGS) entry which is preliminary data.</text>
</comment>
<dbReference type="PANTHER" id="PTHR46244">
    <property type="entry name" value="PHOSPHOENOLPYRUVATE-PROTEIN PHOSPHOTRANSFERASE"/>
    <property type="match status" value="1"/>
</dbReference>
<dbReference type="Gene3D" id="1.10.274.10">
    <property type="entry name" value="PtsI, HPr-binding domain"/>
    <property type="match status" value="1"/>
</dbReference>
<evidence type="ECO:0000313" key="5">
    <source>
        <dbReference type="EMBL" id="MDI1431707.1"/>
    </source>
</evidence>
<dbReference type="Pfam" id="PF13185">
    <property type="entry name" value="GAF_2"/>
    <property type="match status" value="1"/>
</dbReference>
<comment type="similarity">
    <text evidence="1">Belongs to the PEP-utilizing enzyme family.</text>
</comment>
<feature type="region of interest" description="Disordered" evidence="3">
    <location>
        <begin position="1"/>
        <end position="32"/>
    </location>
</feature>
<dbReference type="InterPro" id="IPR050499">
    <property type="entry name" value="PEP-utilizing_PTS_enzyme"/>
</dbReference>
<dbReference type="InterPro" id="IPR036618">
    <property type="entry name" value="PtsI_HPr-bd_sf"/>
</dbReference>
<feature type="domain" description="GAF" evidence="4">
    <location>
        <begin position="54"/>
        <end position="201"/>
    </location>
</feature>
<proteinExistence type="inferred from homology"/>
<dbReference type="Gene3D" id="3.30.450.40">
    <property type="match status" value="1"/>
</dbReference>
<evidence type="ECO:0000256" key="3">
    <source>
        <dbReference type="SAM" id="MobiDB-lite"/>
    </source>
</evidence>
<gene>
    <name evidence="5" type="ORF">QHF89_19585</name>
</gene>
<dbReference type="EMBL" id="JARZHI010000016">
    <property type="protein sequence ID" value="MDI1431707.1"/>
    <property type="molecule type" value="Genomic_DNA"/>
</dbReference>
<dbReference type="SUPFAM" id="SSF52009">
    <property type="entry name" value="Phosphohistidine domain"/>
    <property type="match status" value="1"/>
</dbReference>
<name>A0ABT6NTS0_9BACT</name>
<evidence type="ECO:0000313" key="6">
    <source>
        <dbReference type="Proteomes" id="UP001160301"/>
    </source>
</evidence>
<dbReference type="InterPro" id="IPR036637">
    <property type="entry name" value="Phosphohistidine_dom_sf"/>
</dbReference>
<keyword evidence="6" id="KW-1185">Reference proteome</keyword>
<dbReference type="SUPFAM" id="SSF55781">
    <property type="entry name" value="GAF domain-like"/>
    <property type="match status" value="1"/>
</dbReference>
<dbReference type="SUPFAM" id="SSF47831">
    <property type="entry name" value="Enzyme I of the PEP:sugar phosphotransferase system HPr-binding (sub)domain"/>
    <property type="match status" value="1"/>
</dbReference>
<evidence type="ECO:0000256" key="2">
    <source>
        <dbReference type="ARBA" id="ARBA00022679"/>
    </source>
</evidence>
<keyword evidence="2" id="KW-0808">Transferase</keyword>
<accession>A0ABT6NTS0</accession>
<dbReference type="SMART" id="SM00065">
    <property type="entry name" value="GAF"/>
    <property type="match status" value="1"/>
</dbReference>
<dbReference type="Gene3D" id="3.50.30.10">
    <property type="entry name" value="Phosphohistidine domain"/>
    <property type="match status" value="1"/>
</dbReference>
<dbReference type="RefSeq" id="WP_284720700.1">
    <property type="nucleotide sequence ID" value="NZ_JARZHI010000016.1"/>
</dbReference>
<dbReference type="Proteomes" id="UP001160301">
    <property type="component" value="Unassembled WGS sequence"/>
</dbReference>